<feature type="signal peptide" evidence="5">
    <location>
        <begin position="1"/>
        <end position="21"/>
    </location>
</feature>
<proteinExistence type="inferred from homology"/>
<dbReference type="InterPro" id="IPR001360">
    <property type="entry name" value="Glyco_hydro_1"/>
</dbReference>
<dbReference type="Pfam" id="PF00232">
    <property type="entry name" value="Glyco_hydro_1"/>
    <property type="match status" value="2"/>
</dbReference>
<dbReference type="OrthoDB" id="9765195at2"/>
<evidence type="ECO:0000313" key="7">
    <source>
        <dbReference type="Proteomes" id="UP000192366"/>
    </source>
</evidence>
<feature type="compositionally biased region" description="Low complexity" evidence="4">
    <location>
        <begin position="120"/>
        <end position="160"/>
    </location>
</feature>
<feature type="compositionally biased region" description="Acidic residues" evidence="4">
    <location>
        <begin position="88"/>
        <end position="101"/>
    </location>
</feature>
<dbReference type="PRINTS" id="PR00131">
    <property type="entry name" value="GLHYDRLASE1"/>
</dbReference>
<dbReference type="AlphaFoldDB" id="A0A1W9YY26"/>
<evidence type="ECO:0000313" key="6">
    <source>
        <dbReference type="EMBL" id="ORA04935.1"/>
    </source>
</evidence>
<feature type="region of interest" description="Disordered" evidence="4">
    <location>
        <begin position="21"/>
        <end position="160"/>
    </location>
</feature>
<dbReference type="PANTHER" id="PTHR10353:SF209">
    <property type="entry name" value="GALACTOLIPID GALACTOSYLTRANSFERASE SFR2, CHLOROPLASTIC"/>
    <property type="match status" value="1"/>
</dbReference>
<comment type="caution">
    <text evidence="6">The sequence shown here is derived from an EMBL/GenBank/DDBJ whole genome shotgun (WGS) entry which is preliminary data.</text>
</comment>
<dbReference type="EMBL" id="MVHJ01000008">
    <property type="protein sequence ID" value="ORA04935.1"/>
    <property type="molecule type" value="Genomic_DNA"/>
</dbReference>
<dbReference type="PROSITE" id="PS00653">
    <property type="entry name" value="GLYCOSYL_HYDROL_F1_2"/>
    <property type="match status" value="1"/>
</dbReference>
<keyword evidence="2 6" id="KW-0378">Hydrolase</keyword>
<comment type="similarity">
    <text evidence="1">Belongs to the glycosyl hydrolase 1 family.</text>
</comment>
<dbReference type="Gene3D" id="3.20.20.80">
    <property type="entry name" value="Glycosidases"/>
    <property type="match status" value="1"/>
</dbReference>
<sequence>MRCGRVAGVALVVGIWTAAGAGSPGIAWADTPAADSRGSQGAADPGESGATRTPDGTSGSESSDTESSDTDASESTESAEGTGVSAESPDDTAAEDTDDTATDAASPLLSTPERRSARIAPRSVARVAEARRAQAPARAAARTSAPTATAPEPAPATGMDGAEAGVVAAAAVPGVATPTAVAPKARWTSTLPNPATTVRYVANLVRSVVGAVLSPFAAGLPAGPTGPPSLWAVLAFVRREFFNGGPRIDYSGQTTQTSTGLVTGNVGATDPDGDPLTYTVIGRPANGGTVVIDQDTGNFVYRPMNAMAATGGTDSFTVVVSDERAGVHWHGPLGFLQHVPIIGHLLNPGGGHAKATTITVTVDPVEGVDLTFPDDFHWGVAHAGFQAEGGPGSPVDPNSDWYKWVHHPINQALGLTNGVPENGPGTYVSYDSDAELARNELGMNTFRMSIEWSRIFPNSTAAIDITDEGGGVSLADLQALHALADQDEVAHYRAVFDSLRAHGLEPLVTVNHFTLPLWIHDPVTARPLIQLGLPVQRAGWLSAETPVEFEKYAAYLAWTYGDQVDNWVTLNEPVPPIMTEFLSIPGLVPSWPPGVLRPDLAVRFLVNEAKGHVAAYDAIHRYDADAFVGFANNMVPARPANPVNPQDVAAADAWNRVFNEWFPNAVIDGWLDLDFDGKKTADELRPGFADKVDFMGVQYYGSQPMGGFGFAPVPGFHFLQGIPFRCQASEQTCSDFNQPIDPGGFREVLEVAASYGKPLWITENGVADDDDTKRPGYIVNHISVVQDMVAHGTDIRGYTYWSFVDNLEWADGYHLQFGLYGSDPSTPELERTPKPASISAISQITDANALPAGLLGRYLPGVTGIPA</sequence>
<dbReference type="Proteomes" id="UP000192366">
    <property type="component" value="Unassembled WGS sequence"/>
</dbReference>
<evidence type="ECO:0000256" key="4">
    <source>
        <dbReference type="SAM" id="MobiDB-lite"/>
    </source>
</evidence>
<evidence type="ECO:0000256" key="3">
    <source>
        <dbReference type="ARBA" id="ARBA00023295"/>
    </source>
</evidence>
<keyword evidence="7" id="KW-1185">Reference proteome</keyword>
<keyword evidence="3" id="KW-0326">Glycosidase</keyword>
<dbReference type="InterPro" id="IPR033132">
    <property type="entry name" value="GH_1_N_CS"/>
</dbReference>
<dbReference type="STRING" id="564198.BST17_12425"/>
<dbReference type="SUPFAM" id="SSF51445">
    <property type="entry name" value="(Trans)glycosidases"/>
    <property type="match status" value="1"/>
</dbReference>
<accession>A0A1W9YY26</accession>
<dbReference type="Pfam" id="PF17963">
    <property type="entry name" value="Big_9"/>
    <property type="match status" value="1"/>
</dbReference>
<name>A0A1W9YY26_MYCBA</name>
<feature type="compositionally biased region" description="Acidic residues" evidence="4">
    <location>
        <begin position="63"/>
        <end position="74"/>
    </location>
</feature>
<protein>
    <submittedName>
        <fullName evidence="6">Glycoside hydrolase</fullName>
    </submittedName>
</protein>
<dbReference type="GO" id="GO:0005975">
    <property type="term" value="P:carbohydrate metabolic process"/>
    <property type="evidence" value="ECO:0007669"/>
    <property type="project" value="InterPro"/>
</dbReference>
<feature type="compositionally biased region" description="Low complexity" evidence="4">
    <location>
        <begin position="75"/>
        <end position="87"/>
    </location>
</feature>
<dbReference type="GO" id="GO:0008422">
    <property type="term" value="F:beta-glucosidase activity"/>
    <property type="evidence" value="ECO:0007669"/>
    <property type="project" value="TreeGrafter"/>
</dbReference>
<evidence type="ECO:0000256" key="2">
    <source>
        <dbReference type="ARBA" id="ARBA00022801"/>
    </source>
</evidence>
<dbReference type="InterPro" id="IPR017853">
    <property type="entry name" value="GH"/>
</dbReference>
<evidence type="ECO:0000256" key="1">
    <source>
        <dbReference type="ARBA" id="ARBA00010838"/>
    </source>
</evidence>
<keyword evidence="5" id="KW-0732">Signal</keyword>
<reference evidence="6 7" key="1">
    <citation type="submission" date="2017-02" db="EMBL/GenBank/DDBJ databases">
        <title>The new phylogeny of genus Mycobacterium.</title>
        <authorList>
            <person name="Tortoli E."/>
            <person name="Trovato A."/>
            <person name="Cirillo D.M."/>
        </authorList>
    </citation>
    <scope>NUCLEOTIDE SEQUENCE [LARGE SCALE GENOMIC DNA]</scope>
    <source>
        <strain evidence="6 7">DSM 45578</strain>
    </source>
</reference>
<organism evidence="6 7">
    <name type="scientific">Mycolicibacterium bacteremicum</name>
    <name type="common">Mycobacterium bacteremicum</name>
    <dbReference type="NCBI Taxonomy" id="564198"/>
    <lineage>
        <taxon>Bacteria</taxon>
        <taxon>Bacillati</taxon>
        <taxon>Actinomycetota</taxon>
        <taxon>Actinomycetes</taxon>
        <taxon>Mycobacteriales</taxon>
        <taxon>Mycobacteriaceae</taxon>
        <taxon>Mycolicibacterium</taxon>
    </lineage>
</organism>
<feature type="chain" id="PRO_5038959615" evidence="5">
    <location>
        <begin position="22"/>
        <end position="867"/>
    </location>
</feature>
<dbReference type="PANTHER" id="PTHR10353">
    <property type="entry name" value="GLYCOSYL HYDROLASE"/>
    <property type="match status" value="1"/>
</dbReference>
<evidence type="ECO:0000256" key="5">
    <source>
        <dbReference type="SAM" id="SignalP"/>
    </source>
</evidence>
<gene>
    <name evidence="6" type="ORF">BST17_12425</name>
</gene>